<protein>
    <recommendedName>
        <fullName evidence="9">SAM domain-containing protein</fullName>
    </recommendedName>
</protein>
<dbReference type="InterPro" id="IPR001660">
    <property type="entry name" value="SAM"/>
</dbReference>
<feature type="region of interest" description="Disordered" evidence="7">
    <location>
        <begin position="513"/>
        <end position="540"/>
    </location>
</feature>
<dbReference type="SMART" id="SM00454">
    <property type="entry name" value="SAM"/>
    <property type="match status" value="1"/>
</dbReference>
<evidence type="ECO:0000256" key="7">
    <source>
        <dbReference type="SAM" id="MobiDB-lite"/>
    </source>
</evidence>
<name>A0AAE9ETC1_CAEBR</name>
<dbReference type="PROSITE" id="PS50088">
    <property type="entry name" value="ANK_REPEAT"/>
    <property type="match status" value="3"/>
</dbReference>
<dbReference type="SMART" id="SM00248">
    <property type="entry name" value="ANK"/>
    <property type="match status" value="4"/>
</dbReference>
<dbReference type="Pfam" id="PF03125">
    <property type="entry name" value="Sre"/>
    <property type="match status" value="1"/>
</dbReference>
<comment type="subcellular location">
    <subcellularLocation>
        <location evidence="1">Membrane</location>
        <topology evidence="1">Multi-pass membrane protein</topology>
    </subcellularLocation>
</comment>
<evidence type="ECO:0000256" key="4">
    <source>
        <dbReference type="ARBA" id="ARBA00022989"/>
    </source>
</evidence>
<dbReference type="InterPro" id="IPR036770">
    <property type="entry name" value="Ankyrin_rpt-contain_sf"/>
</dbReference>
<dbReference type="PROSITE" id="PS50297">
    <property type="entry name" value="ANK_REP_REGION"/>
    <property type="match status" value="3"/>
</dbReference>
<evidence type="ECO:0000256" key="6">
    <source>
        <dbReference type="PROSITE-ProRule" id="PRU00023"/>
    </source>
</evidence>
<accession>A0AAE9ETC1</accession>
<keyword evidence="5 8" id="KW-0472">Membrane</keyword>
<evidence type="ECO:0000256" key="5">
    <source>
        <dbReference type="ARBA" id="ARBA00023136"/>
    </source>
</evidence>
<evidence type="ECO:0000313" key="11">
    <source>
        <dbReference type="Proteomes" id="UP000829354"/>
    </source>
</evidence>
<keyword evidence="4 8" id="KW-1133">Transmembrane helix</keyword>
<dbReference type="PANTHER" id="PTHR47518:SF1">
    <property type="entry name" value="SERPENTINE RECEPTOR, CLASS E (EPSILON)"/>
    <property type="match status" value="1"/>
</dbReference>
<feature type="transmembrane region" description="Helical" evidence="8">
    <location>
        <begin position="47"/>
        <end position="69"/>
    </location>
</feature>
<dbReference type="Gene3D" id="1.25.40.20">
    <property type="entry name" value="Ankyrin repeat-containing domain"/>
    <property type="match status" value="2"/>
</dbReference>
<feature type="transmembrane region" description="Helical" evidence="8">
    <location>
        <begin position="21"/>
        <end position="41"/>
    </location>
</feature>
<dbReference type="InterPro" id="IPR013761">
    <property type="entry name" value="SAM/pointed_sf"/>
</dbReference>
<feature type="repeat" description="ANK" evidence="6">
    <location>
        <begin position="376"/>
        <end position="408"/>
    </location>
</feature>
<reference evidence="10 11" key="1">
    <citation type="submission" date="2022-04" db="EMBL/GenBank/DDBJ databases">
        <title>Chromosome-level reference genomes for two strains of Caenorhabditis briggsae: an improved platform for comparative genomics.</title>
        <authorList>
            <person name="Stevens L."/>
            <person name="Andersen E."/>
        </authorList>
    </citation>
    <scope>NUCLEOTIDE SEQUENCE [LARGE SCALE GENOMIC DNA]</scope>
    <source>
        <strain evidence="10">VX34</strain>
        <tissue evidence="10">Whole-organism</tissue>
    </source>
</reference>
<dbReference type="GO" id="GO:0007606">
    <property type="term" value="P:sensory perception of chemical stimulus"/>
    <property type="evidence" value="ECO:0007669"/>
    <property type="project" value="InterPro"/>
</dbReference>
<evidence type="ECO:0000256" key="1">
    <source>
        <dbReference type="ARBA" id="ARBA00004141"/>
    </source>
</evidence>
<gene>
    <name evidence="10" type="ORF">L5515_011538</name>
</gene>
<evidence type="ECO:0000256" key="3">
    <source>
        <dbReference type="ARBA" id="ARBA00022692"/>
    </source>
</evidence>
<keyword evidence="6" id="KW-0040">ANK repeat</keyword>
<dbReference type="GO" id="GO:0016020">
    <property type="term" value="C:membrane"/>
    <property type="evidence" value="ECO:0007669"/>
    <property type="project" value="UniProtKB-SubCell"/>
</dbReference>
<evidence type="ECO:0000256" key="2">
    <source>
        <dbReference type="ARBA" id="ARBA00006803"/>
    </source>
</evidence>
<comment type="similarity">
    <text evidence="2">Belongs to the nematode receptor-like protein sre family.</text>
</comment>
<evidence type="ECO:0000313" key="10">
    <source>
        <dbReference type="EMBL" id="UMM28934.1"/>
    </source>
</evidence>
<dbReference type="PANTHER" id="PTHR47518">
    <property type="entry name" value="SERPENTINE RECEPTOR CLASS EPSILON-13-RELATED"/>
    <property type="match status" value="1"/>
</dbReference>
<feature type="repeat" description="ANK" evidence="6">
    <location>
        <begin position="276"/>
        <end position="308"/>
    </location>
</feature>
<feature type="transmembrane region" description="Helical" evidence="8">
    <location>
        <begin position="103"/>
        <end position="124"/>
    </location>
</feature>
<organism evidence="10 11">
    <name type="scientific">Caenorhabditis briggsae</name>
    <dbReference type="NCBI Taxonomy" id="6238"/>
    <lineage>
        <taxon>Eukaryota</taxon>
        <taxon>Metazoa</taxon>
        <taxon>Ecdysozoa</taxon>
        <taxon>Nematoda</taxon>
        <taxon>Chromadorea</taxon>
        <taxon>Rhabditida</taxon>
        <taxon>Rhabditina</taxon>
        <taxon>Rhabditomorpha</taxon>
        <taxon>Rhabditoidea</taxon>
        <taxon>Rhabditidae</taxon>
        <taxon>Peloderinae</taxon>
        <taxon>Caenorhabditis</taxon>
    </lineage>
</organism>
<dbReference type="FunFam" id="1.10.150.50:FF:000103">
    <property type="entry name" value="Bicaudal C, isoform B"/>
    <property type="match status" value="1"/>
</dbReference>
<keyword evidence="3 8" id="KW-0812">Transmembrane</keyword>
<feature type="repeat" description="ANK" evidence="6">
    <location>
        <begin position="310"/>
        <end position="342"/>
    </location>
</feature>
<sequence length="595" mass="67152">MLERLCATYFVADYERNQRPIIGYSIIFLTLIVSAITSYIFMIPNLVLAFVAGHLISIVICYFVSLITYRINRKYFYQNRVHRHSYSLGERYQISENIRLYKFFSHYLFVLAIFPLICTFVTLVDHLDSNPMHREVYEILFDLSYTFLCILAPYLTYKMSDPWQAELESIFMNQKTLRGTFGEEMNVETSKHTDVYFTQLKSSWNLNNNQGITYVPSSRSGNAPLLADIISKPMPQLHHENRYDMDACTAASIGDEKELRKLLKINPNTMIMKNQSGWTPLLYAAYLGHNNVVAFLLDSGATVDDSTNGRWQTPLMMASACGNLNVVRLLLERGANPKICDKEKRQAIHYAASCCQNVVVDTLLAAGCDPNAADSQGTTAVHEAAMAGHEVTFISLLEKGGNVDQKNLKGENAATLACDNNKILQLISDHQAENAKQNPQIIPGNRVTRTLSELLEEMDLGRYVEQFKSENVDLEVFFELKEQDFKDMNIAYGPKKRMLDVIKRYKTTGVIRSDAFDSPQPASTSPRGYTSHAGDDNEKINGTLRSIRDLNQETKTFVMNALESLGSGDANRLRGQLINILNNVESIGLKVSSHV</sequence>
<dbReference type="InterPro" id="IPR002110">
    <property type="entry name" value="Ankyrin_rpt"/>
</dbReference>
<dbReference type="Gene3D" id="1.10.150.50">
    <property type="entry name" value="Transcription Factor, Ets-1"/>
    <property type="match status" value="1"/>
</dbReference>
<evidence type="ECO:0000259" key="9">
    <source>
        <dbReference type="SMART" id="SM00454"/>
    </source>
</evidence>
<dbReference type="InterPro" id="IPR052854">
    <property type="entry name" value="Serpentine_rcpt_epsilon"/>
</dbReference>
<dbReference type="EMBL" id="CP092623">
    <property type="protein sequence ID" value="UMM28934.1"/>
    <property type="molecule type" value="Genomic_DNA"/>
</dbReference>
<dbReference type="SUPFAM" id="SSF48403">
    <property type="entry name" value="Ankyrin repeat"/>
    <property type="match status" value="1"/>
</dbReference>
<dbReference type="SUPFAM" id="SSF47769">
    <property type="entry name" value="SAM/Pointed domain"/>
    <property type="match status" value="1"/>
</dbReference>
<feature type="domain" description="SAM" evidence="9">
    <location>
        <begin position="443"/>
        <end position="508"/>
    </location>
</feature>
<evidence type="ECO:0000256" key="8">
    <source>
        <dbReference type="SAM" id="Phobius"/>
    </source>
</evidence>
<proteinExistence type="inferred from homology"/>
<keyword evidence="11" id="KW-1185">Reference proteome</keyword>
<dbReference type="InterPro" id="IPR004151">
    <property type="entry name" value="7TM_GPCR_serpentine_rcpt_Sre"/>
</dbReference>
<dbReference type="Pfam" id="PF00536">
    <property type="entry name" value="SAM_1"/>
    <property type="match status" value="1"/>
</dbReference>
<dbReference type="Pfam" id="PF12796">
    <property type="entry name" value="Ank_2"/>
    <property type="match status" value="2"/>
</dbReference>
<dbReference type="Proteomes" id="UP000829354">
    <property type="component" value="Chromosome IV"/>
</dbReference>
<dbReference type="AlphaFoldDB" id="A0AAE9ETC1"/>